<protein>
    <submittedName>
        <fullName evidence="1">DUF3576 domain-containing protein</fullName>
    </submittedName>
</protein>
<reference evidence="1 2" key="1">
    <citation type="submission" date="2022-06" db="EMBL/GenBank/DDBJ databases">
        <title>Rhizosaccharibacter gen. nov. sp. nov. KSS12, endophytic bacteria isolated from sugarcane.</title>
        <authorList>
            <person name="Pitiwittayakul N."/>
        </authorList>
    </citation>
    <scope>NUCLEOTIDE SEQUENCE [LARGE SCALE GENOMIC DNA]</scope>
    <source>
        <strain evidence="1 2">KSS12</strain>
    </source>
</reference>
<keyword evidence="2" id="KW-1185">Reference proteome</keyword>
<dbReference type="Proteomes" id="UP001524547">
    <property type="component" value="Unassembled WGS sequence"/>
</dbReference>
<accession>A0ABT1VSF2</accession>
<dbReference type="RefSeq" id="WP_422918018.1">
    <property type="nucleotide sequence ID" value="NZ_JAMZEJ010000001.1"/>
</dbReference>
<proteinExistence type="predicted"/>
<evidence type="ECO:0000313" key="1">
    <source>
        <dbReference type="EMBL" id="MCQ8239271.1"/>
    </source>
</evidence>
<gene>
    <name evidence="1" type="ORF">NFI88_00265</name>
</gene>
<evidence type="ECO:0000313" key="2">
    <source>
        <dbReference type="Proteomes" id="UP001524547"/>
    </source>
</evidence>
<organism evidence="1 2">
    <name type="scientific">Rhizosaccharibacter radicis</name>
    <dbReference type="NCBI Taxonomy" id="2782605"/>
    <lineage>
        <taxon>Bacteria</taxon>
        <taxon>Pseudomonadati</taxon>
        <taxon>Pseudomonadota</taxon>
        <taxon>Alphaproteobacteria</taxon>
        <taxon>Acetobacterales</taxon>
        <taxon>Acetobacteraceae</taxon>
        <taxon>Rhizosaccharibacter</taxon>
    </lineage>
</organism>
<dbReference type="Pfam" id="PF12100">
    <property type="entry name" value="DUF3576"/>
    <property type="match status" value="1"/>
</dbReference>
<comment type="caution">
    <text evidence="1">The sequence shown here is derived from an EMBL/GenBank/DDBJ whole genome shotgun (WGS) entry which is preliminary data.</text>
</comment>
<dbReference type="EMBL" id="JAMZEJ010000001">
    <property type="protein sequence ID" value="MCQ8239271.1"/>
    <property type="molecule type" value="Genomic_DNA"/>
</dbReference>
<dbReference type="InterPro" id="IPR021959">
    <property type="entry name" value="DUF3576"/>
</dbReference>
<sequence>MTRRTSLSSDRFQARSIAALPLPARAGSVRRHVLPVAGAWALAPLLLLAGCGGGGKGESQPLAASASALSAGKPHDNHLLGEDRSATGGDQTAGGVNAFLWRGAIDTLAFMPFASAEPQGGVIITDWYSPPTTSGERFKITAYILGTQLRSDAIRVSVFRQVQQNGEWVDSPAAPNTAADITSKILARARQLRATNGGPG</sequence>
<name>A0ABT1VSF2_9PROT</name>